<protein>
    <submittedName>
        <fullName evidence="2">Uncharacterized protein</fullName>
    </submittedName>
</protein>
<dbReference type="OrthoDB" id="5456342at2"/>
<sequence length="372" mass="41434">MSNTKAPKKQHTNLKRALWVALVILAIVLTGLWTFEPEIAETERQLEPGGDVTTQVRIPLRPANAETQVPQTESGTNANISSSPESTSGTKVEPTPVIKKVTEDSVVRPSFITDLSRLIVKSYHPKGSDSAAAGYSTLLDAKVINVHYGVEMTGLSWSGDDLAVGRRSVMRYALRPTMISALYALYKERFMNAVTTEINTAKRSFDGTERLLTQEERDAFYTVAATQLRATAGVIKSCAKVDSAMNDIGVWLESERETLAANQRFQSALHDYQVSKEMKSTQSVTDAAERKMKAEGTAYEEAIRSREDHKTALADMIRKFKWTKAQDDQTNLYIASWVFRRSKDLSNPKEVMMTIQDKLLDLADAMDAQKNL</sequence>
<dbReference type="Proteomes" id="UP000091979">
    <property type="component" value="Unassembled WGS sequence"/>
</dbReference>
<dbReference type="RefSeq" id="WP_066857214.1">
    <property type="nucleotide sequence ID" value="NZ_JXMS01000027.1"/>
</dbReference>
<dbReference type="AlphaFoldDB" id="A0A1B7XA98"/>
<comment type="caution">
    <text evidence="2">The sequence shown here is derived from an EMBL/GenBank/DDBJ whole genome shotgun (WGS) entry which is preliminary data.</text>
</comment>
<dbReference type="STRING" id="1560234.SP90_13350"/>
<proteinExistence type="predicted"/>
<evidence type="ECO:0000313" key="3">
    <source>
        <dbReference type="Proteomes" id="UP000091979"/>
    </source>
</evidence>
<dbReference type="PATRIC" id="fig|1560234.3.peg.1785"/>
<accession>A0A1B7XA98</accession>
<evidence type="ECO:0000256" key="1">
    <source>
        <dbReference type="SAM" id="MobiDB-lite"/>
    </source>
</evidence>
<keyword evidence="3" id="KW-1185">Reference proteome</keyword>
<evidence type="ECO:0000313" key="2">
    <source>
        <dbReference type="EMBL" id="OBQ46276.1"/>
    </source>
</evidence>
<organism evidence="2 3">
    <name type="scientific">Halodesulfovibrio spirochaetisodalis</name>
    <dbReference type="NCBI Taxonomy" id="1560234"/>
    <lineage>
        <taxon>Bacteria</taxon>
        <taxon>Pseudomonadati</taxon>
        <taxon>Thermodesulfobacteriota</taxon>
        <taxon>Desulfovibrionia</taxon>
        <taxon>Desulfovibrionales</taxon>
        <taxon>Desulfovibrionaceae</taxon>
        <taxon>Halodesulfovibrio</taxon>
    </lineage>
</organism>
<dbReference type="EMBL" id="JXMS01000027">
    <property type="protein sequence ID" value="OBQ46276.1"/>
    <property type="molecule type" value="Genomic_DNA"/>
</dbReference>
<name>A0A1B7XA98_9BACT</name>
<feature type="compositionally biased region" description="Polar residues" evidence="1">
    <location>
        <begin position="65"/>
        <end position="90"/>
    </location>
</feature>
<feature type="region of interest" description="Disordered" evidence="1">
    <location>
        <begin position="45"/>
        <end position="95"/>
    </location>
</feature>
<gene>
    <name evidence="2" type="ORF">SP90_13350</name>
</gene>
<reference evidence="2 3" key="1">
    <citation type="submission" date="2015-01" db="EMBL/GenBank/DDBJ databases">
        <title>Desulfovibrio sp. JC271 draft genome sequence.</title>
        <authorList>
            <person name="Shivani Y."/>
            <person name="Subhash Y."/>
            <person name="Sasikala C."/>
            <person name="Ramana C.V."/>
        </authorList>
    </citation>
    <scope>NUCLEOTIDE SEQUENCE [LARGE SCALE GENOMIC DNA]</scope>
    <source>
        <strain evidence="2 3">JC271</strain>
    </source>
</reference>